<name>A0A429MLS9_ACIBA</name>
<evidence type="ECO:0000259" key="1">
    <source>
        <dbReference type="PROSITE" id="PS51649"/>
    </source>
</evidence>
<dbReference type="EMBL" id="RFDI01001035">
    <property type="protein sequence ID" value="RSR49989.1"/>
    <property type="molecule type" value="Genomic_DNA"/>
</dbReference>
<evidence type="ECO:0000313" key="2">
    <source>
        <dbReference type="EMBL" id="RSR49989.1"/>
    </source>
</evidence>
<sequence length="23" mass="2675">HPQLKEADKRALCVTLNKIKLKQ</sequence>
<feature type="non-terminal residue" evidence="2">
    <location>
        <position position="1"/>
    </location>
</feature>
<proteinExistence type="predicted"/>
<dbReference type="Proteomes" id="UP000280073">
    <property type="component" value="Unassembled WGS sequence"/>
</dbReference>
<comment type="caution">
    <text evidence="2">The sequence shown here is derived from an EMBL/GenBank/DDBJ whole genome shotgun (WGS) entry which is preliminary data.</text>
</comment>
<dbReference type="PROSITE" id="PS51649">
    <property type="entry name" value="NPH3"/>
    <property type="match status" value="1"/>
</dbReference>
<organism evidence="2 3">
    <name type="scientific">Acinetobacter baumannii</name>
    <dbReference type="NCBI Taxonomy" id="470"/>
    <lineage>
        <taxon>Bacteria</taxon>
        <taxon>Pseudomonadati</taxon>
        <taxon>Pseudomonadota</taxon>
        <taxon>Gammaproteobacteria</taxon>
        <taxon>Moraxellales</taxon>
        <taxon>Moraxellaceae</taxon>
        <taxon>Acinetobacter</taxon>
        <taxon>Acinetobacter calcoaceticus/baumannii complex</taxon>
    </lineage>
</organism>
<dbReference type="AlphaFoldDB" id="A0A429MLS9"/>
<reference evidence="2 3" key="1">
    <citation type="submission" date="2018-10" db="EMBL/GenBank/DDBJ databases">
        <title>GWAS and RNA-Seq identify cryptic mechanisms of antimicrobial resistance in Acinetobacter baumannii.</title>
        <authorList>
            <person name="Sahl J.W."/>
        </authorList>
    </citation>
    <scope>NUCLEOTIDE SEQUENCE [LARGE SCALE GENOMIC DNA]</scope>
    <source>
        <strain evidence="2 3">TG28175</strain>
    </source>
</reference>
<dbReference type="InterPro" id="IPR027356">
    <property type="entry name" value="NPH3_dom"/>
</dbReference>
<gene>
    <name evidence="2" type="ORF">EA686_17210</name>
</gene>
<protein>
    <submittedName>
        <fullName evidence="2">Chorismate mutase</fullName>
    </submittedName>
</protein>
<evidence type="ECO:0000313" key="3">
    <source>
        <dbReference type="Proteomes" id="UP000280073"/>
    </source>
</evidence>
<accession>A0A429MLS9</accession>
<feature type="domain" description="NPH3" evidence="1">
    <location>
        <begin position="1"/>
        <end position="23"/>
    </location>
</feature>